<dbReference type="InterPro" id="IPR013324">
    <property type="entry name" value="RNA_pol_sigma_r3/r4-like"/>
</dbReference>
<sequence>MRAHLTVVKERQNESVEEVIQKLQAYCRWLTKDKWDGEEIAQEALLKAYRVYPEERWKTALLKKIAYHLWVDQQRTRKTMAAFPAEEGSTESRLHDIEELLDALTKRLTPKQLISFILKEGFQYKISEIADLLNMTEPGIKALLNRARRRLKGMSESDIQSFWEEELYDELFPVLVDAVSMQDPEKLLAMLPAIFTSSAALPKRTAVPSHRLSLAA</sequence>
<dbReference type="Gene3D" id="1.10.1740.10">
    <property type="match status" value="1"/>
</dbReference>
<keyword evidence="3" id="KW-0731">Sigma factor</keyword>
<keyword evidence="2" id="KW-0805">Transcription regulation</keyword>
<dbReference type="InterPro" id="IPR013249">
    <property type="entry name" value="RNA_pol_sigma70_r4_t2"/>
</dbReference>
<evidence type="ECO:0000256" key="2">
    <source>
        <dbReference type="ARBA" id="ARBA00023015"/>
    </source>
</evidence>
<evidence type="ECO:0000256" key="4">
    <source>
        <dbReference type="ARBA" id="ARBA00023125"/>
    </source>
</evidence>
<evidence type="ECO:0000256" key="5">
    <source>
        <dbReference type="ARBA" id="ARBA00023163"/>
    </source>
</evidence>
<comment type="similarity">
    <text evidence="1">Belongs to the sigma-70 factor family. ECF subfamily.</text>
</comment>
<dbReference type="AlphaFoldDB" id="A0A0B5ALX3"/>
<dbReference type="Pfam" id="PF08281">
    <property type="entry name" value="Sigma70_r4_2"/>
    <property type="match status" value="1"/>
</dbReference>
<dbReference type="HOGENOM" id="CLU_096080_1_0_9"/>
<dbReference type="STRING" id="1508404.JMA_03650"/>
<dbReference type="EMBL" id="CP009416">
    <property type="protein sequence ID" value="AJD89682.1"/>
    <property type="molecule type" value="Genomic_DNA"/>
</dbReference>
<evidence type="ECO:0000313" key="8">
    <source>
        <dbReference type="Proteomes" id="UP000031449"/>
    </source>
</evidence>
<dbReference type="GO" id="GO:0016987">
    <property type="term" value="F:sigma factor activity"/>
    <property type="evidence" value="ECO:0007669"/>
    <property type="project" value="UniProtKB-KW"/>
</dbReference>
<gene>
    <name evidence="7" type="ORF">JMA_03650</name>
</gene>
<dbReference type="BioCyc" id="JESP1508404:G14D9-9582-MONOMER"/>
<organism evidence="7 8">
    <name type="scientific">Jeotgalibacillus malaysiensis</name>
    <dbReference type="NCBI Taxonomy" id="1508404"/>
    <lineage>
        <taxon>Bacteria</taxon>
        <taxon>Bacillati</taxon>
        <taxon>Bacillota</taxon>
        <taxon>Bacilli</taxon>
        <taxon>Bacillales</taxon>
        <taxon>Caryophanaceae</taxon>
        <taxon>Jeotgalibacillus</taxon>
    </lineage>
</organism>
<dbReference type="GO" id="GO:0003677">
    <property type="term" value="F:DNA binding"/>
    <property type="evidence" value="ECO:0007669"/>
    <property type="project" value="UniProtKB-KW"/>
</dbReference>
<dbReference type="InterPro" id="IPR039425">
    <property type="entry name" value="RNA_pol_sigma-70-like"/>
</dbReference>
<dbReference type="Proteomes" id="UP000031449">
    <property type="component" value="Chromosome"/>
</dbReference>
<accession>A0A0B5ALX3</accession>
<evidence type="ECO:0000259" key="6">
    <source>
        <dbReference type="Pfam" id="PF08281"/>
    </source>
</evidence>
<dbReference type="Gene3D" id="1.10.10.10">
    <property type="entry name" value="Winged helix-like DNA-binding domain superfamily/Winged helix DNA-binding domain"/>
    <property type="match status" value="1"/>
</dbReference>
<dbReference type="InterPro" id="IPR013325">
    <property type="entry name" value="RNA_pol_sigma_r2"/>
</dbReference>
<evidence type="ECO:0000313" key="7">
    <source>
        <dbReference type="EMBL" id="AJD89682.1"/>
    </source>
</evidence>
<evidence type="ECO:0000256" key="3">
    <source>
        <dbReference type="ARBA" id="ARBA00023082"/>
    </source>
</evidence>
<evidence type="ECO:0000256" key="1">
    <source>
        <dbReference type="ARBA" id="ARBA00010641"/>
    </source>
</evidence>
<dbReference type="KEGG" id="jeo:JMA_03650"/>
<dbReference type="GO" id="GO:0006352">
    <property type="term" value="P:DNA-templated transcription initiation"/>
    <property type="evidence" value="ECO:0007669"/>
    <property type="project" value="InterPro"/>
</dbReference>
<keyword evidence="4" id="KW-0238">DNA-binding</keyword>
<dbReference type="InterPro" id="IPR036388">
    <property type="entry name" value="WH-like_DNA-bd_sf"/>
</dbReference>
<dbReference type="SUPFAM" id="SSF88659">
    <property type="entry name" value="Sigma3 and sigma4 domains of RNA polymerase sigma factors"/>
    <property type="match status" value="1"/>
</dbReference>
<dbReference type="PANTHER" id="PTHR43133">
    <property type="entry name" value="RNA POLYMERASE ECF-TYPE SIGMA FACTO"/>
    <property type="match status" value="1"/>
</dbReference>
<dbReference type="PANTHER" id="PTHR43133:SF8">
    <property type="entry name" value="RNA POLYMERASE SIGMA FACTOR HI_1459-RELATED"/>
    <property type="match status" value="1"/>
</dbReference>
<protein>
    <recommendedName>
        <fullName evidence="6">RNA polymerase sigma factor 70 region 4 type 2 domain-containing protein</fullName>
    </recommendedName>
</protein>
<keyword evidence="5" id="KW-0804">Transcription</keyword>
<proteinExistence type="inferred from homology"/>
<feature type="domain" description="RNA polymerase sigma factor 70 region 4 type 2" evidence="6">
    <location>
        <begin position="99"/>
        <end position="151"/>
    </location>
</feature>
<name>A0A0B5ALX3_9BACL</name>
<dbReference type="SUPFAM" id="SSF88946">
    <property type="entry name" value="Sigma2 domain of RNA polymerase sigma factors"/>
    <property type="match status" value="1"/>
</dbReference>
<reference evidence="7 8" key="1">
    <citation type="submission" date="2014-08" db="EMBL/GenBank/DDBJ databases">
        <title>Complete genome of a marine bacteria Jeotgalibacillus malaysiensis.</title>
        <authorList>
            <person name="Yaakop A.S."/>
            <person name="Chan K.-G."/>
            <person name="Goh K.M."/>
        </authorList>
    </citation>
    <scope>NUCLEOTIDE SEQUENCE [LARGE SCALE GENOMIC DNA]</scope>
    <source>
        <strain evidence="7 8">D5</strain>
    </source>
</reference>
<keyword evidence="8" id="KW-1185">Reference proteome</keyword>